<gene>
    <name evidence="1" type="ORF">U0C82_02925</name>
</gene>
<dbReference type="PANTHER" id="PTHR42280">
    <property type="entry name" value="CITG FAMILY PROTEIN"/>
    <property type="match status" value="1"/>
</dbReference>
<reference evidence="1 2" key="1">
    <citation type="submission" date="2023-12" db="EMBL/GenBank/DDBJ databases">
        <title>Description of Novel Strain Fulvimarina sp. 2208YS6-2-32 isolated from Uroteuthis (Photololigo) edulis.</title>
        <authorList>
            <person name="Park J.-S."/>
        </authorList>
    </citation>
    <scope>NUCLEOTIDE SEQUENCE [LARGE SCALE GENOMIC DNA]</scope>
    <source>
        <strain evidence="1 2">2208YS6-2-32</strain>
    </source>
</reference>
<evidence type="ECO:0000313" key="2">
    <source>
        <dbReference type="Proteomes" id="UP001294412"/>
    </source>
</evidence>
<name>A0ABU5HYY9_9HYPH</name>
<keyword evidence="2" id="KW-1185">Reference proteome</keyword>
<organism evidence="1 2">
    <name type="scientific">Fulvimarina uroteuthidis</name>
    <dbReference type="NCBI Taxonomy" id="3098149"/>
    <lineage>
        <taxon>Bacteria</taxon>
        <taxon>Pseudomonadati</taxon>
        <taxon>Pseudomonadota</taxon>
        <taxon>Alphaproteobacteria</taxon>
        <taxon>Hyphomicrobiales</taxon>
        <taxon>Aurantimonadaceae</taxon>
        <taxon>Fulvimarina</taxon>
    </lineage>
</organism>
<dbReference type="PANTHER" id="PTHR42280:SF1">
    <property type="entry name" value="CITG FAMILY PROTEIN"/>
    <property type="match status" value="1"/>
</dbReference>
<comment type="caution">
    <text evidence="1">The sequence shown here is derived from an EMBL/GenBank/DDBJ whole genome shotgun (WGS) entry which is preliminary data.</text>
</comment>
<dbReference type="RefSeq" id="WP_322185549.1">
    <property type="nucleotide sequence ID" value="NZ_JAXLPB010000001.1"/>
</dbReference>
<proteinExistence type="predicted"/>
<protein>
    <submittedName>
        <fullName evidence="1">Triphosphoribosyl-dephospho-CoA synthase</fullName>
    </submittedName>
</protein>
<dbReference type="EMBL" id="JAXLPB010000001">
    <property type="protein sequence ID" value="MDY8108102.1"/>
    <property type="molecule type" value="Genomic_DNA"/>
</dbReference>
<evidence type="ECO:0000313" key="1">
    <source>
        <dbReference type="EMBL" id="MDY8108102.1"/>
    </source>
</evidence>
<dbReference type="Pfam" id="PF01874">
    <property type="entry name" value="CitG"/>
    <property type="match status" value="1"/>
</dbReference>
<accession>A0ABU5HYY9</accession>
<dbReference type="InterPro" id="IPR002736">
    <property type="entry name" value="CitG"/>
</dbReference>
<sequence length="298" mass="30724">MASDPRIEAAFLAACRAELCAIKPGNVHIHAPGHAMDAATFERAALAAAPLIADAELGVGDRVLQATRASFEAAGCNANLGIVLLAVPIARAFEVAETAGHDGLRSAIGPVLAELGDADARQVFAAIAHASPGGLGEAGAHDVRQAPTIGLVDAMRLAQGKDRIARQYATGFADLFATGRSALAATPPAVLAHPALGPAFAVYGAFTVAFPDSHIARKFGVPTARAVQERFAAFFDRTRREIDTRTIAADALRFDAELKGEGLNPGTSADLTVATLFLAELCGPAFFAPPLRNVVGSD</sequence>
<dbReference type="Proteomes" id="UP001294412">
    <property type="component" value="Unassembled WGS sequence"/>
</dbReference>
<dbReference type="Gene3D" id="1.10.4200.10">
    <property type="entry name" value="Triphosphoribosyl-dephospho-CoA protein"/>
    <property type="match status" value="1"/>
</dbReference>